<name>A0A081NY90_9BACL</name>
<keyword evidence="2" id="KW-1185">Reference proteome</keyword>
<gene>
    <name evidence="1" type="ORF">ET33_16405</name>
</gene>
<comment type="caution">
    <text evidence="1">The sequence shown here is derived from an EMBL/GenBank/DDBJ whole genome shotgun (WGS) entry which is preliminary data.</text>
</comment>
<protein>
    <submittedName>
        <fullName evidence="1">Uncharacterized protein</fullName>
    </submittedName>
</protein>
<dbReference type="eggNOG" id="ENOG50306F7">
    <property type="taxonomic scope" value="Bacteria"/>
</dbReference>
<evidence type="ECO:0000313" key="1">
    <source>
        <dbReference type="EMBL" id="KEQ23413.1"/>
    </source>
</evidence>
<reference evidence="1 2" key="1">
    <citation type="submission" date="2014-06" db="EMBL/GenBank/DDBJ databases">
        <title>Draft genome sequence of Paenibacillus sp. MSt1.</title>
        <authorList>
            <person name="Aw Y.K."/>
            <person name="Ong K.S."/>
            <person name="Gan H.M."/>
            <person name="Lee S.M."/>
        </authorList>
    </citation>
    <scope>NUCLEOTIDE SEQUENCE [LARGE SCALE GENOMIC DNA]</scope>
    <source>
        <strain evidence="1 2">MSt1</strain>
    </source>
</reference>
<dbReference type="Proteomes" id="UP000028123">
    <property type="component" value="Unassembled WGS sequence"/>
</dbReference>
<proteinExistence type="predicted"/>
<dbReference type="EMBL" id="JNVM01000022">
    <property type="protein sequence ID" value="KEQ23413.1"/>
    <property type="molecule type" value="Genomic_DNA"/>
</dbReference>
<dbReference type="AlphaFoldDB" id="A0A081NY90"/>
<dbReference type="RefSeq" id="WP_036688566.1">
    <property type="nucleotide sequence ID" value="NZ_FYEP01000001.1"/>
</dbReference>
<organism evidence="1 2">
    <name type="scientific">Paenibacillus tyrfis</name>
    <dbReference type="NCBI Taxonomy" id="1501230"/>
    <lineage>
        <taxon>Bacteria</taxon>
        <taxon>Bacillati</taxon>
        <taxon>Bacillota</taxon>
        <taxon>Bacilli</taxon>
        <taxon>Bacillales</taxon>
        <taxon>Paenibacillaceae</taxon>
        <taxon>Paenibacillus</taxon>
    </lineage>
</organism>
<accession>A0A081NY90</accession>
<sequence>MAKPKVKSEPILFATPPDPNRCFVLFSKICHDAGTAAVGLRSLASQLDKHPRDRPIKNMRYDAATMRLEIEFETEGKQP</sequence>
<evidence type="ECO:0000313" key="2">
    <source>
        <dbReference type="Proteomes" id="UP000028123"/>
    </source>
</evidence>
<dbReference type="OrthoDB" id="2666309at2"/>